<dbReference type="AlphaFoldDB" id="A0A1S9IXZ7"/>
<feature type="transmembrane region" description="Helical" evidence="7">
    <location>
        <begin position="230"/>
        <end position="249"/>
    </location>
</feature>
<organism evidence="9">
    <name type="scientific">Shigella boydii</name>
    <dbReference type="NCBI Taxonomy" id="621"/>
    <lineage>
        <taxon>Bacteria</taxon>
        <taxon>Pseudomonadati</taxon>
        <taxon>Pseudomonadota</taxon>
        <taxon>Gammaproteobacteria</taxon>
        <taxon>Enterobacterales</taxon>
        <taxon>Enterobacteriaceae</taxon>
        <taxon>Shigella</taxon>
    </lineage>
</organism>
<feature type="transmembrane region" description="Helical" evidence="7">
    <location>
        <begin position="203"/>
        <end position="223"/>
    </location>
</feature>
<feature type="transmembrane region" description="Helical" evidence="7">
    <location>
        <begin position="299"/>
        <end position="318"/>
    </location>
</feature>
<evidence type="ECO:0000256" key="3">
    <source>
        <dbReference type="ARBA" id="ARBA00022475"/>
    </source>
</evidence>
<feature type="transmembrane region" description="Helical" evidence="7">
    <location>
        <begin position="338"/>
        <end position="362"/>
    </location>
</feature>
<evidence type="ECO:0000256" key="5">
    <source>
        <dbReference type="ARBA" id="ARBA00022989"/>
    </source>
</evidence>
<feature type="domain" description="Acyltransferase 3" evidence="8">
    <location>
        <begin position="30"/>
        <end position="353"/>
    </location>
</feature>
<accession>A0A1S9IXZ7</accession>
<evidence type="ECO:0000256" key="4">
    <source>
        <dbReference type="ARBA" id="ARBA00022692"/>
    </source>
</evidence>
<reference evidence="9" key="1">
    <citation type="submission" date="2017-02" db="EMBL/GenBank/DDBJ databases">
        <title>Shigella draft genomes.</title>
        <authorList>
            <person name="Weis A.M."/>
            <person name="Weimer B.C."/>
            <person name="Gilpin B."/>
        </authorList>
    </citation>
    <scope>NUCLEOTIDE SEQUENCE [LARGE SCALE GENOMIC DNA]</scope>
    <source>
        <strain evidence="9">BCW_4868</strain>
    </source>
</reference>
<gene>
    <name evidence="9" type="ORF">AJR17_023425</name>
</gene>
<dbReference type="RefSeq" id="WP_075331097.1">
    <property type="nucleotide sequence ID" value="NZ_MSJS02000128.1"/>
</dbReference>
<proteinExistence type="inferred from homology"/>
<feature type="transmembrane region" description="Helical" evidence="7">
    <location>
        <begin position="62"/>
        <end position="83"/>
    </location>
</feature>
<dbReference type="EMBL" id="MSJS02000128">
    <property type="protein sequence ID" value="OOO75550.1"/>
    <property type="molecule type" value="Genomic_DNA"/>
</dbReference>
<dbReference type="Proteomes" id="UP000868349">
    <property type="component" value="Unassembled WGS sequence"/>
</dbReference>
<feature type="transmembrane region" description="Helical" evidence="7">
    <location>
        <begin position="31"/>
        <end position="50"/>
    </location>
</feature>
<evidence type="ECO:0000256" key="6">
    <source>
        <dbReference type="ARBA" id="ARBA00023136"/>
    </source>
</evidence>
<dbReference type="GO" id="GO:0009246">
    <property type="term" value="P:enterobacterial common antigen biosynthetic process"/>
    <property type="evidence" value="ECO:0007669"/>
    <property type="project" value="TreeGrafter"/>
</dbReference>
<keyword evidence="4 7" id="KW-0812">Transmembrane</keyword>
<evidence type="ECO:0000256" key="2">
    <source>
        <dbReference type="ARBA" id="ARBA00007400"/>
    </source>
</evidence>
<protein>
    <recommendedName>
        <fullName evidence="8">Acyltransferase 3 domain-containing protein</fullName>
    </recommendedName>
</protein>
<dbReference type="GO" id="GO:0005886">
    <property type="term" value="C:plasma membrane"/>
    <property type="evidence" value="ECO:0007669"/>
    <property type="project" value="UniProtKB-SubCell"/>
</dbReference>
<comment type="subcellular location">
    <subcellularLocation>
        <location evidence="1">Cell membrane</location>
        <topology evidence="1">Multi-pass membrane protein</topology>
    </subcellularLocation>
</comment>
<keyword evidence="5 7" id="KW-1133">Transmembrane helix</keyword>
<evidence type="ECO:0000259" key="8">
    <source>
        <dbReference type="Pfam" id="PF01757"/>
    </source>
</evidence>
<feature type="transmembrane region" description="Helical" evidence="7">
    <location>
        <begin position="104"/>
        <end position="121"/>
    </location>
</feature>
<dbReference type="PANTHER" id="PTHR40074:SF2">
    <property type="entry name" value="O-ACETYLTRANSFERASE WECH"/>
    <property type="match status" value="1"/>
</dbReference>
<evidence type="ECO:0000256" key="1">
    <source>
        <dbReference type="ARBA" id="ARBA00004651"/>
    </source>
</evidence>
<keyword evidence="6 7" id="KW-0472">Membrane</keyword>
<dbReference type="InterPro" id="IPR002656">
    <property type="entry name" value="Acyl_transf_3_dom"/>
</dbReference>
<feature type="transmembrane region" description="Helical" evidence="7">
    <location>
        <begin position="173"/>
        <end position="191"/>
    </location>
</feature>
<evidence type="ECO:0000313" key="9">
    <source>
        <dbReference type="EMBL" id="OOO75550.1"/>
    </source>
</evidence>
<evidence type="ECO:0000256" key="7">
    <source>
        <dbReference type="SAM" id="Phobius"/>
    </source>
</evidence>
<sequence length="366" mass="41188">MTNLQDKPNSVVLNTKPIIEMKGINSTSANLLRVTAIFAVIVIHTCSLPFKSNSENWDIFNFFTSLSRWCVPVLFMLTGALLIEKDESIVTFFKKRAGKILIPLAAWSFIYIVFAKNFSYLDPLHANPGVFTEPFKLLEYPAYFHLWFLYAIIGVYIAIPLLRAAFSKYSNKLAIYVLSMWFVSISLIPYLNASGIIIPKLYIIRFDLLATYTGMALLGLFILKNINRINIVHSLALLVIGLAATIILTKHASIKAPSELYQGYNSPNVLLMATGAFATIYKIGEVLKNVSFNRYLEKLSNLSFGIYLAHMIIMPFVWKIPFLSNSSLIVSNMPSVAVIISATATFLLSYFISYFISLTPVIRRII</sequence>
<name>A0A1S9IXZ7_SHIBO</name>
<keyword evidence="3" id="KW-1003">Cell membrane</keyword>
<comment type="similarity">
    <text evidence="2">Belongs to the acyltransferase 3 family.</text>
</comment>
<dbReference type="Pfam" id="PF01757">
    <property type="entry name" value="Acyl_transf_3"/>
    <property type="match status" value="1"/>
</dbReference>
<feature type="transmembrane region" description="Helical" evidence="7">
    <location>
        <begin position="141"/>
        <end position="161"/>
    </location>
</feature>
<dbReference type="GO" id="GO:0016413">
    <property type="term" value="F:O-acetyltransferase activity"/>
    <property type="evidence" value="ECO:0007669"/>
    <property type="project" value="TreeGrafter"/>
</dbReference>
<comment type="caution">
    <text evidence="9">The sequence shown here is derived from an EMBL/GenBank/DDBJ whole genome shotgun (WGS) entry which is preliminary data.</text>
</comment>
<dbReference type="PANTHER" id="PTHR40074">
    <property type="entry name" value="O-ACETYLTRANSFERASE WECH"/>
    <property type="match status" value="1"/>
</dbReference>
<feature type="transmembrane region" description="Helical" evidence="7">
    <location>
        <begin position="269"/>
        <end position="287"/>
    </location>
</feature>